<accession>A0A4R9LQ28</accession>
<dbReference type="Proteomes" id="UP000298264">
    <property type="component" value="Unassembled WGS sequence"/>
</dbReference>
<keyword evidence="4" id="KW-1185">Reference proteome</keyword>
<dbReference type="NCBIfam" id="TIGR00566">
    <property type="entry name" value="trpG_papA"/>
    <property type="match status" value="1"/>
</dbReference>
<dbReference type="InterPro" id="IPR017926">
    <property type="entry name" value="GATASE"/>
</dbReference>
<evidence type="ECO:0000313" key="4">
    <source>
        <dbReference type="Proteomes" id="UP000298264"/>
    </source>
</evidence>
<dbReference type="PANTHER" id="PTHR43418">
    <property type="entry name" value="MULTIFUNCTIONAL TRYPTOPHAN BIOSYNTHESIS PROTEIN-RELATED"/>
    <property type="match status" value="1"/>
</dbReference>
<name>A0A4R9LQ28_9LEPT</name>
<gene>
    <name evidence="3" type="ORF">EHS11_07580</name>
</gene>
<organism evidence="3 4">
    <name type="scientific">Leptospira ilyithenensis</name>
    <dbReference type="NCBI Taxonomy" id="2484901"/>
    <lineage>
        <taxon>Bacteria</taxon>
        <taxon>Pseudomonadati</taxon>
        <taxon>Spirochaetota</taxon>
        <taxon>Spirochaetia</taxon>
        <taxon>Leptospirales</taxon>
        <taxon>Leptospiraceae</taxon>
        <taxon>Leptospira</taxon>
    </lineage>
</organism>
<dbReference type="OrthoDB" id="9804328at2"/>
<dbReference type="InterPro" id="IPR050472">
    <property type="entry name" value="Anth_synth/Amidotransfase"/>
</dbReference>
<evidence type="ECO:0000259" key="2">
    <source>
        <dbReference type="Pfam" id="PF00117"/>
    </source>
</evidence>
<comment type="caution">
    <text evidence="3">The sequence shown here is derived from an EMBL/GenBank/DDBJ whole genome shotgun (WGS) entry which is preliminary data.</text>
</comment>
<protein>
    <submittedName>
        <fullName evidence="3">Aminodeoxychorismate/anthranilate synthase component II</fullName>
    </submittedName>
</protein>
<dbReference type="FunFam" id="3.40.50.880:FF:000003">
    <property type="entry name" value="Anthranilate synthase component II"/>
    <property type="match status" value="1"/>
</dbReference>
<dbReference type="PRINTS" id="PR00097">
    <property type="entry name" value="ANTSNTHASEII"/>
</dbReference>
<dbReference type="AlphaFoldDB" id="A0A4R9LQ28"/>
<sequence length="190" mass="21440">MLLLIDNYDSFTYILYQYLREWDEVKVIQNTEDLPLESMDLITGVVLSPGPGLPKTSGKLMGHISELVLKKPILGVCLGHQALAEFFGSKLVKAPEIFHGRVSEVYHDGQGVFSQITSPFLANRYHSWVVSEEELPAELEVTAKTKDGVIMGIRHKDHQNLFGVQFHPESILTQFGKKLIQNFCEIGKNR</sequence>
<evidence type="ECO:0000256" key="1">
    <source>
        <dbReference type="ARBA" id="ARBA00022962"/>
    </source>
</evidence>
<dbReference type="PANTHER" id="PTHR43418:SF4">
    <property type="entry name" value="MULTIFUNCTIONAL TRYPTOPHAN BIOSYNTHESIS PROTEIN"/>
    <property type="match status" value="1"/>
</dbReference>
<keyword evidence="1" id="KW-0315">Glutamine amidotransferase</keyword>
<dbReference type="InterPro" id="IPR006221">
    <property type="entry name" value="TrpG/PapA_dom"/>
</dbReference>
<dbReference type="GO" id="GO:0000162">
    <property type="term" value="P:L-tryptophan biosynthetic process"/>
    <property type="evidence" value="ECO:0007669"/>
    <property type="project" value="TreeGrafter"/>
</dbReference>
<dbReference type="PRINTS" id="PR00096">
    <property type="entry name" value="GATASE"/>
</dbReference>
<dbReference type="PRINTS" id="PR00099">
    <property type="entry name" value="CPSGATASE"/>
</dbReference>
<dbReference type="CDD" id="cd01743">
    <property type="entry name" value="GATase1_Anthranilate_Synthase"/>
    <property type="match status" value="1"/>
</dbReference>
<dbReference type="Gene3D" id="3.40.50.880">
    <property type="match status" value="1"/>
</dbReference>
<dbReference type="SUPFAM" id="SSF52317">
    <property type="entry name" value="Class I glutamine amidotransferase-like"/>
    <property type="match status" value="1"/>
</dbReference>
<feature type="domain" description="Glutamine amidotransferase" evidence="2">
    <location>
        <begin position="3"/>
        <end position="184"/>
    </location>
</feature>
<dbReference type="EMBL" id="RQHV01000042">
    <property type="protein sequence ID" value="TGN11205.1"/>
    <property type="molecule type" value="Genomic_DNA"/>
</dbReference>
<dbReference type="Pfam" id="PF00117">
    <property type="entry name" value="GATase"/>
    <property type="match status" value="1"/>
</dbReference>
<dbReference type="InterPro" id="IPR029062">
    <property type="entry name" value="Class_I_gatase-like"/>
</dbReference>
<dbReference type="GO" id="GO:0004049">
    <property type="term" value="F:anthranilate synthase activity"/>
    <property type="evidence" value="ECO:0007669"/>
    <property type="project" value="TreeGrafter"/>
</dbReference>
<dbReference type="PROSITE" id="PS51273">
    <property type="entry name" value="GATASE_TYPE_1"/>
    <property type="match status" value="1"/>
</dbReference>
<dbReference type="RefSeq" id="WP_135763957.1">
    <property type="nucleotide sequence ID" value="NZ_RQHV01000042.1"/>
</dbReference>
<evidence type="ECO:0000313" key="3">
    <source>
        <dbReference type="EMBL" id="TGN11205.1"/>
    </source>
</evidence>
<proteinExistence type="predicted"/>
<dbReference type="GO" id="GO:0005829">
    <property type="term" value="C:cytosol"/>
    <property type="evidence" value="ECO:0007669"/>
    <property type="project" value="TreeGrafter"/>
</dbReference>
<reference evidence="3" key="1">
    <citation type="journal article" date="2019" name="PLoS Negl. Trop. Dis.">
        <title>Revisiting the worldwide diversity of Leptospira species in the environment.</title>
        <authorList>
            <person name="Vincent A.T."/>
            <person name="Schiettekatte O."/>
            <person name="Bourhy P."/>
            <person name="Veyrier F.J."/>
            <person name="Picardeau M."/>
        </authorList>
    </citation>
    <scope>NUCLEOTIDE SEQUENCE [LARGE SCALE GENOMIC DNA]</scope>
    <source>
        <strain evidence="3">201400974</strain>
    </source>
</reference>